<keyword evidence="4 5" id="KW-0539">Nucleus</keyword>
<feature type="region of interest" description="Disordered" evidence="7">
    <location>
        <begin position="37"/>
        <end position="64"/>
    </location>
</feature>
<sequence>MFRHTATRMQKPSFMILDILETKLSVEQTCEELTEVRLSKNPGTQQSQEQQHQKSEEEYAVGGRENQCHEGWTLPWSLFHQTSTAADLTDTMKLHAYRSISFRDPWADNRAENGSPYFEEKGVGKANHRLLDDTQRSAAEVVGSGYRLSPANLVIAVPTSAVPVMPQNQPPPPPPSQHHLPPRAFQLSCDMPPKKKTRKARTAFSDHQLNELERTFERQKYLSVQDRMQLAEKLRLSDMQVKTWYQNRRTKWKRQAAVGMELLSEVSSASRLMPPVNSWTVPRVGAPGSQPTSPTFFENDSRLDQLRLSDPSLLRAPTEVWTNFHNGITAPFTAFMQSKPSSVKYCEPVVLETQETVSGEGGGGGERGSEPSSKPAACSMGSAWMAPFLSAGSDLLSILSGSSAETKLPLDLLKCFPWPSNVKTLPSLTGCYTPVN</sequence>
<feature type="DNA-binding region" description="Homeobox" evidence="5">
    <location>
        <begin position="197"/>
        <end position="256"/>
    </location>
</feature>
<evidence type="ECO:0000256" key="5">
    <source>
        <dbReference type="PROSITE-ProRule" id="PRU00108"/>
    </source>
</evidence>
<dbReference type="PROSITE" id="PS50071">
    <property type="entry name" value="HOMEOBOX_2"/>
    <property type="match status" value="1"/>
</dbReference>
<name>A0A0V0J4I7_SCHSO</name>
<comment type="subcellular location">
    <subcellularLocation>
        <location evidence="1 5 6">Nucleus</location>
    </subcellularLocation>
</comment>
<dbReference type="CDD" id="cd00086">
    <property type="entry name" value="homeodomain"/>
    <property type="match status" value="1"/>
</dbReference>
<protein>
    <submittedName>
        <fullName evidence="9">BarH-like 2 homeobox protein</fullName>
    </submittedName>
</protein>
<dbReference type="Gene3D" id="1.10.10.60">
    <property type="entry name" value="Homeodomain-like"/>
    <property type="match status" value="1"/>
</dbReference>
<dbReference type="InterPro" id="IPR009057">
    <property type="entry name" value="Homeodomain-like_sf"/>
</dbReference>
<dbReference type="EMBL" id="GEEE01002640">
    <property type="protein sequence ID" value="JAP60585.1"/>
    <property type="molecule type" value="Transcribed_RNA"/>
</dbReference>
<dbReference type="InterPro" id="IPR017970">
    <property type="entry name" value="Homeobox_CS"/>
</dbReference>
<dbReference type="InterPro" id="IPR001356">
    <property type="entry name" value="HD"/>
</dbReference>
<feature type="domain" description="Homeobox" evidence="8">
    <location>
        <begin position="195"/>
        <end position="255"/>
    </location>
</feature>
<dbReference type="Pfam" id="PF00046">
    <property type="entry name" value="Homeodomain"/>
    <property type="match status" value="1"/>
</dbReference>
<proteinExistence type="predicted"/>
<dbReference type="PANTHER" id="PTHR24333:SF5">
    <property type="entry name" value="VENT HOMEOBOX"/>
    <property type="match status" value="1"/>
</dbReference>
<accession>A0A0V0J4I7</accession>
<dbReference type="SUPFAM" id="SSF46689">
    <property type="entry name" value="Homeodomain-like"/>
    <property type="match status" value="1"/>
</dbReference>
<evidence type="ECO:0000259" key="8">
    <source>
        <dbReference type="PROSITE" id="PS50071"/>
    </source>
</evidence>
<dbReference type="PROSITE" id="PS00027">
    <property type="entry name" value="HOMEOBOX_1"/>
    <property type="match status" value="1"/>
</dbReference>
<feature type="region of interest" description="Disordered" evidence="7">
    <location>
        <begin position="355"/>
        <end position="378"/>
    </location>
</feature>
<evidence type="ECO:0000256" key="7">
    <source>
        <dbReference type="SAM" id="MobiDB-lite"/>
    </source>
</evidence>
<gene>
    <name evidence="9" type="primary">BARH2</name>
    <name evidence="9" type="ORF">TR137703</name>
</gene>
<evidence type="ECO:0000256" key="2">
    <source>
        <dbReference type="ARBA" id="ARBA00023125"/>
    </source>
</evidence>
<evidence type="ECO:0000256" key="4">
    <source>
        <dbReference type="ARBA" id="ARBA00023242"/>
    </source>
</evidence>
<dbReference type="PANTHER" id="PTHR24333">
    <property type="entry name" value="HOMEO BOX HB9 LIKE A-RELATED"/>
    <property type="match status" value="1"/>
</dbReference>
<dbReference type="AlphaFoldDB" id="A0A0V0J4I7"/>
<keyword evidence="3 5" id="KW-0371">Homeobox</keyword>
<evidence type="ECO:0000313" key="9">
    <source>
        <dbReference type="EMBL" id="JAP60585.1"/>
    </source>
</evidence>
<dbReference type="SMART" id="SM00389">
    <property type="entry name" value="HOX"/>
    <property type="match status" value="1"/>
</dbReference>
<evidence type="ECO:0000256" key="6">
    <source>
        <dbReference type="RuleBase" id="RU000682"/>
    </source>
</evidence>
<keyword evidence="2 5" id="KW-0238">DNA-binding</keyword>
<dbReference type="GO" id="GO:0005634">
    <property type="term" value="C:nucleus"/>
    <property type="evidence" value="ECO:0007669"/>
    <property type="project" value="UniProtKB-SubCell"/>
</dbReference>
<reference evidence="9" key="1">
    <citation type="submission" date="2016-01" db="EMBL/GenBank/DDBJ databases">
        <title>Reference transcriptome for the parasite Schistocephalus solidus: insights into the molecular evolution of parasitism.</title>
        <authorList>
            <person name="Hebert F.O."/>
            <person name="Grambauer S."/>
            <person name="Barber I."/>
            <person name="Landry C.R."/>
            <person name="Aubin-Horth N."/>
        </authorList>
    </citation>
    <scope>NUCLEOTIDE SEQUENCE</scope>
</reference>
<dbReference type="GO" id="GO:0000981">
    <property type="term" value="F:DNA-binding transcription factor activity, RNA polymerase II-specific"/>
    <property type="evidence" value="ECO:0007669"/>
    <property type="project" value="InterPro"/>
</dbReference>
<evidence type="ECO:0000256" key="3">
    <source>
        <dbReference type="ARBA" id="ARBA00023155"/>
    </source>
</evidence>
<dbReference type="InterPro" id="IPR050848">
    <property type="entry name" value="Homeobox_TF"/>
</dbReference>
<evidence type="ECO:0000256" key="1">
    <source>
        <dbReference type="ARBA" id="ARBA00004123"/>
    </source>
</evidence>
<organism evidence="9">
    <name type="scientific">Schistocephalus solidus</name>
    <name type="common">Tapeworm</name>
    <dbReference type="NCBI Taxonomy" id="70667"/>
    <lineage>
        <taxon>Eukaryota</taxon>
        <taxon>Metazoa</taxon>
        <taxon>Spiralia</taxon>
        <taxon>Lophotrochozoa</taxon>
        <taxon>Platyhelminthes</taxon>
        <taxon>Cestoda</taxon>
        <taxon>Eucestoda</taxon>
        <taxon>Diphyllobothriidea</taxon>
        <taxon>Diphyllobothriidae</taxon>
        <taxon>Schistocephalus</taxon>
    </lineage>
</organism>
<dbReference type="GO" id="GO:0003677">
    <property type="term" value="F:DNA binding"/>
    <property type="evidence" value="ECO:0007669"/>
    <property type="project" value="UniProtKB-UniRule"/>
</dbReference>